<gene>
    <name evidence="1" type="ORF">A2871_01715</name>
</gene>
<dbReference type="AlphaFoldDB" id="A0A1F5IRQ4"/>
<dbReference type="EMBL" id="MFCR01000006">
    <property type="protein sequence ID" value="OGE19048.1"/>
    <property type="molecule type" value="Genomic_DNA"/>
</dbReference>
<proteinExistence type="predicted"/>
<evidence type="ECO:0000313" key="1">
    <source>
        <dbReference type="EMBL" id="OGE19048.1"/>
    </source>
</evidence>
<protein>
    <submittedName>
        <fullName evidence="1">Uncharacterized protein</fullName>
    </submittedName>
</protein>
<evidence type="ECO:0000313" key="2">
    <source>
        <dbReference type="Proteomes" id="UP000176336"/>
    </source>
</evidence>
<sequence>MHFTSQKPHYEYLRKKWTRRHGVIQDKFWDKHSQSLKHFAFGSVGGFMLLSAPYKLQLPAPHLLVSSEGVLKNYDQNVLLAETLSKKVPGEVRPLDTWEEKDIVEMLSKNFGFRVTTETDGIKLNRNFGLIGGEQHLYRYPGDNLYAHADSASDFANYGGAGIAPGLGAWGYFSSSKSGFGEKDKLRERYYLAIQTFLSPGFAENFVKYRDFFKFRKMLVVNPKTGQAVVAVIGDAGPSEWTGKHLGGSPEVMDVLGLATGPRKGPVLYFFIDDPEDKIPLGPIKVKDQA</sequence>
<accession>A0A1F5IRQ4</accession>
<organism evidence="1 2">
    <name type="scientific">Candidatus Daviesbacteria bacterium RIFCSPHIGHO2_01_FULL_41_23</name>
    <dbReference type="NCBI Taxonomy" id="1797764"/>
    <lineage>
        <taxon>Bacteria</taxon>
        <taxon>Candidatus Daviesiibacteriota</taxon>
    </lineage>
</organism>
<name>A0A1F5IRQ4_9BACT</name>
<reference evidence="1 2" key="1">
    <citation type="journal article" date="2016" name="Nat. Commun.">
        <title>Thousands of microbial genomes shed light on interconnected biogeochemical processes in an aquifer system.</title>
        <authorList>
            <person name="Anantharaman K."/>
            <person name="Brown C.T."/>
            <person name="Hug L.A."/>
            <person name="Sharon I."/>
            <person name="Castelle C.J."/>
            <person name="Probst A.J."/>
            <person name="Thomas B.C."/>
            <person name="Singh A."/>
            <person name="Wilkins M.J."/>
            <person name="Karaoz U."/>
            <person name="Brodie E.L."/>
            <person name="Williams K.H."/>
            <person name="Hubbard S.S."/>
            <person name="Banfield J.F."/>
        </authorList>
    </citation>
    <scope>NUCLEOTIDE SEQUENCE [LARGE SCALE GENOMIC DNA]</scope>
</reference>
<dbReference type="Proteomes" id="UP000176336">
    <property type="component" value="Unassembled WGS sequence"/>
</dbReference>
<comment type="caution">
    <text evidence="1">The sequence shown here is derived from an EMBL/GenBank/DDBJ whole genome shotgun (WGS) entry which is preliminary data.</text>
</comment>